<organism evidence="1 2">
    <name type="scientific">Naganishia onofrii</name>
    <dbReference type="NCBI Taxonomy" id="1851511"/>
    <lineage>
        <taxon>Eukaryota</taxon>
        <taxon>Fungi</taxon>
        <taxon>Dikarya</taxon>
        <taxon>Basidiomycota</taxon>
        <taxon>Agaricomycotina</taxon>
        <taxon>Tremellomycetes</taxon>
        <taxon>Filobasidiales</taxon>
        <taxon>Filobasidiaceae</taxon>
        <taxon>Naganishia</taxon>
    </lineage>
</organism>
<reference evidence="1" key="1">
    <citation type="submission" date="2023-04" db="EMBL/GenBank/DDBJ databases">
        <title>Draft Genome sequencing of Naganishia species isolated from polar environments using Oxford Nanopore Technology.</title>
        <authorList>
            <person name="Leo P."/>
            <person name="Venkateswaran K."/>
        </authorList>
    </citation>
    <scope>NUCLEOTIDE SEQUENCE</scope>
    <source>
        <strain evidence="1">DBVPG 5303</strain>
    </source>
</reference>
<dbReference type="EMBL" id="JASBWV010000006">
    <property type="protein sequence ID" value="KAJ9126007.1"/>
    <property type="molecule type" value="Genomic_DNA"/>
</dbReference>
<evidence type="ECO:0000313" key="1">
    <source>
        <dbReference type="EMBL" id="KAJ9126007.1"/>
    </source>
</evidence>
<protein>
    <submittedName>
        <fullName evidence="1">Uncharacterized protein</fullName>
    </submittedName>
</protein>
<proteinExistence type="predicted"/>
<name>A0ACC2XPV3_9TREE</name>
<evidence type="ECO:0000313" key="2">
    <source>
        <dbReference type="Proteomes" id="UP001234202"/>
    </source>
</evidence>
<gene>
    <name evidence="1" type="ORF">QFC24_002279</name>
</gene>
<sequence length="1036" mass="112408">MAFTLRATYKDTTRNLAVPLVDTAFPGYDEIVIKARKAFDLPEGTQIAFWHVYFSKNDGIEECRFRRHMCNEEEYEQAATLFRASGLAFPRPTLIFQVVLNSDSRLASAIKYHALNRQDLRKRVMTVMEWKLQEKEKKRSDESLQEITTYLAAYRARHAAATPTPVGNSTSRCGDEADETPGFDHPYDPVPSVGSLSRNPSTSTSTRTVSPSVSHLFPDLDDVMGRSRSLSSAKRPTPTGSLNASSRNVRASPTPRETPSASPPEPQTPTQPVYSPNFTTLLNTAAQVTTAATQHISADLRSTAARASNDLRASAIIQGATLTNELKGVLEGFLVHLGGQLATFEDGMRDKVDLVARTAAAASASTSAPGNGNSNDGRRESDTDAQHMPGAFRTTPPVHPKDLPPTGTATSAGGKKKDRGFVVAYVHEDKVCDSCGKTPVGICFKCNVCSDYDICATCLPKLAKSDFHGTDHTFEPIMHPALEEKIFDPKKTASVPAEKPNKTRHNANCDWDACASCFTGIENHHPGHDFVALNKESDYYRAPHHEPTGYLERAFGLVDGGGAAVHPRVVCDGCNQRIFGTRYKCAHPSCPDFDLCEKCEAHPKRSHPIEHPFIKMRVPMNIEIDASMDPYPAHHHGHHHSRPATGPMPSPAPARGPTPPFACRRPGPYVETAGPRGWRGRAEAGPPGWRRNARAGPHHHHGRHPLDPIAAAPAVQQGDVAVQQTNAARQEENDFTASLIAGIMDAFGPVPEVSKVEPKETPVPIKEEDVPAEPSLEEVIAPVVDEVAEHTSQSVESTSTVLVECEKPVLNVTFIDDVSIPDGTPLPPAAEFTKVWRLQNTGTAVVPAGTTVVFAVGENFGYRQGTVTIEEDVPVDAKFLVSLPGLRAPAVSGQTYTGFWRLAGEDGQVFGHRLWIEIHVVEPADEERSLESSSLIIPANVSVDHAEIPNLGGVMTPTSTSAIDEVEVEVESTSMPTAMTSPVSSRPWDNFDNNSLFSDDEVEIVHVSGDGPEGYGNYSDDDGDDSFEIIEDSEAD</sequence>
<dbReference type="Proteomes" id="UP001234202">
    <property type="component" value="Unassembled WGS sequence"/>
</dbReference>
<accession>A0ACC2XPV3</accession>
<comment type="caution">
    <text evidence="1">The sequence shown here is derived from an EMBL/GenBank/DDBJ whole genome shotgun (WGS) entry which is preliminary data.</text>
</comment>
<keyword evidence="2" id="KW-1185">Reference proteome</keyword>